<dbReference type="RefSeq" id="WP_072630230.1">
    <property type="nucleotide sequence ID" value="NZ_MLCB01000120.1"/>
</dbReference>
<accession>A0A1L9NXY2</accession>
<dbReference type="PRINTS" id="PR00385">
    <property type="entry name" value="P450"/>
</dbReference>
<evidence type="ECO:0000256" key="1">
    <source>
        <dbReference type="ARBA" id="ARBA00010617"/>
    </source>
</evidence>
<comment type="caution">
    <text evidence="8">The sequence shown here is derived from an EMBL/GenBank/DDBJ whole genome shotgun (WGS) entry which is preliminary data.</text>
</comment>
<evidence type="ECO:0000256" key="4">
    <source>
        <dbReference type="ARBA" id="ARBA00023002"/>
    </source>
</evidence>
<keyword evidence="2" id="KW-0349">Heme</keyword>
<keyword evidence="5" id="KW-0408">Iron</keyword>
<protein>
    <submittedName>
        <fullName evidence="8">Cytochrome P450 107B1</fullName>
        <ecNumber evidence="8">1.14.-.-</ecNumber>
    </submittedName>
</protein>
<comment type="function">
    <text evidence="7">Cytochromes P450 are a group of heme-thiolate monooxygenases. They oxidize a variety of structurally unrelated compounds, including steroids, fatty acids, and xenobiotics.</text>
</comment>
<dbReference type="FunFam" id="1.10.630.10:FF:000018">
    <property type="entry name" value="Cytochrome P450 monooxygenase"/>
    <property type="match status" value="1"/>
</dbReference>
<dbReference type="Pfam" id="PF00067">
    <property type="entry name" value="p450"/>
    <property type="match status" value="1"/>
</dbReference>
<gene>
    <name evidence="8" type="ORF">PFRI_16490</name>
</gene>
<dbReference type="PRINTS" id="PR00359">
    <property type="entry name" value="BP450"/>
</dbReference>
<dbReference type="PANTHER" id="PTHR46696">
    <property type="entry name" value="P450, PUTATIVE (EUROFUNG)-RELATED"/>
    <property type="match status" value="1"/>
</dbReference>
<dbReference type="AlphaFoldDB" id="A0A1L9NXY2"/>
<dbReference type="GO" id="GO:0016705">
    <property type="term" value="F:oxidoreductase activity, acting on paired donors, with incorporation or reduction of molecular oxygen"/>
    <property type="evidence" value="ECO:0007669"/>
    <property type="project" value="InterPro"/>
</dbReference>
<dbReference type="GO" id="GO:0004497">
    <property type="term" value="F:monooxygenase activity"/>
    <property type="evidence" value="ECO:0007669"/>
    <property type="project" value="UniProtKB-KW"/>
</dbReference>
<dbReference type="EMBL" id="MLCB01000120">
    <property type="protein sequence ID" value="OJI94119.1"/>
    <property type="molecule type" value="Genomic_DNA"/>
</dbReference>
<evidence type="ECO:0000313" key="9">
    <source>
        <dbReference type="Proteomes" id="UP000184514"/>
    </source>
</evidence>
<dbReference type="InterPro" id="IPR036396">
    <property type="entry name" value="Cyt_P450_sf"/>
</dbReference>
<dbReference type="CDD" id="cd20625">
    <property type="entry name" value="CYP164-like"/>
    <property type="match status" value="1"/>
</dbReference>
<dbReference type="PANTHER" id="PTHR46696:SF1">
    <property type="entry name" value="CYTOCHROME P450 YJIB-RELATED"/>
    <property type="match status" value="1"/>
</dbReference>
<dbReference type="GO" id="GO:0005506">
    <property type="term" value="F:iron ion binding"/>
    <property type="evidence" value="ECO:0007669"/>
    <property type="project" value="InterPro"/>
</dbReference>
<evidence type="ECO:0000313" key="8">
    <source>
        <dbReference type="EMBL" id="OJI94119.1"/>
    </source>
</evidence>
<evidence type="ECO:0000256" key="3">
    <source>
        <dbReference type="ARBA" id="ARBA00022723"/>
    </source>
</evidence>
<keyword evidence="9" id="KW-1185">Reference proteome</keyword>
<name>A0A1L9NXY2_9RHOB</name>
<dbReference type="Gene3D" id="1.10.630.10">
    <property type="entry name" value="Cytochrome P450"/>
    <property type="match status" value="1"/>
</dbReference>
<reference evidence="8 9" key="1">
    <citation type="submission" date="2016-10" db="EMBL/GenBank/DDBJ databases">
        <title>Genome sequence of Planktotalea frisia SH6-1.</title>
        <authorList>
            <person name="Poehlein A."/>
            <person name="Bakenhus I."/>
            <person name="Voget S."/>
            <person name="Brinkhoff T."/>
            <person name="Simon M."/>
        </authorList>
    </citation>
    <scope>NUCLEOTIDE SEQUENCE [LARGE SCALE GENOMIC DNA]</scope>
    <source>
        <strain evidence="8 9">SH6-1</strain>
    </source>
</reference>
<dbReference type="SUPFAM" id="SSF48264">
    <property type="entry name" value="Cytochrome P450"/>
    <property type="match status" value="1"/>
</dbReference>
<dbReference type="Proteomes" id="UP000184514">
    <property type="component" value="Unassembled WGS sequence"/>
</dbReference>
<dbReference type="GO" id="GO:0020037">
    <property type="term" value="F:heme binding"/>
    <property type="evidence" value="ECO:0007669"/>
    <property type="project" value="InterPro"/>
</dbReference>
<keyword evidence="4 8" id="KW-0560">Oxidoreductase</keyword>
<comment type="similarity">
    <text evidence="1">Belongs to the cytochrome P450 family.</text>
</comment>
<keyword evidence="3" id="KW-0479">Metal-binding</keyword>
<sequence length="396" mass="44234">MSLTLTNLPSGFHDDPYPHYARLREDDPVCAQPDGSFIISRHADLDMIYRDTARFISDKKKVFAPKYGTAAPLYEHHTTSLVFNDPPLHTRVRKIMVGAMNPRALASMEPGLITLVDGLLDELEGQTQVDLIETFAGAIPIEVIGNLFNIPRARRAPLRDWSLAILGALEPELTPEQEALGNQAVLDFVDFLREIVDERRINPGDPETDVLTRLIQSEEGRLSPEELYQNCIFILNAGHETTTNLIGNALMLLDKDRSARARLSAEPDLITTAVDEFLRMESPNQFGNRLTTEALTLHGTHIPEGTDLYLGIGAANRDAAQFNDPDTLQLDRRPNKHLAFAGGAHTCVGLTLARMEGRFAVSKFLKRFPDYEIAQDTARSARIRFRGFTRLPARLK</sequence>
<evidence type="ECO:0000256" key="2">
    <source>
        <dbReference type="ARBA" id="ARBA00022617"/>
    </source>
</evidence>
<dbReference type="STRING" id="696762.PFRI_16490"/>
<dbReference type="InterPro" id="IPR001128">
    <property type="entry name" value="Cyt_P450"/>
</dbReference>
<evidence type="ECO:0000256" key="7">
    <source>
        <dbReference type="ARBA" id="ARBA00043906"/>
    </source>
</evidence>
<evidence type="ECO:0000256" key="6">
    <source>
        <dbReference type="ARBA" id="ARBA00023033"/>
    </source>
</evidence>
<keyword evidence="6" id="KW-0503">Monooxygenase</keyword>
<organism evidence="8 9">
    <name type="scientific">Planktotalea frisia</name>
    <dbReference type="NCBI Taxonomy" id="696762"/>
    <lineage>
        <taxon>Bacteria</taxon>
        <taxon>Pseudomonadati</taxon>
        <taxon>Pseudomonadota</taxon>
        <taxon>Alphaproteobacteria</taxon>
        <taxon>Rhodobacterales</taxon>
        <taxon>Paracoccaceae</taxon>
        <taxon>Planktotalea</taxon>
    </lineage>
</organism>
<proteinExistence type="inferred from homology"/>
<dbReference type="EC" id="1.14.-.-" evidence="8"/>
<evidence type="ECO:0000256" key="5">
    <source>
        <dbReference type="ARBA" id="ARBA00023004"/>
    </source>
</evidence>
<dbReference type="InterPro" id="IPR002397">
    <property type="entry name" value="Cyt_P450_B"/>
</dbReference>